<keyword evidence="3" id="KW-1185">Reference proteome</keyword>
<dbReference type="EMBL" id="KN831961">
    <property type="protein sequence ID" value="KIO07152.1"/>
    <property type="molecule type" value="Genomic_DNA"/>
</dbReference>
<evidence type="ECO:0000313" key="3">
    <source>
        <dbReference type="Proteomes" id="UP000054217"/>
    </source>
</evidence>
<sequence>MASMSDAAENNLIKWINPDFFVIWDTLGSGNPEGQVLVHHEQVHSYFQYDKALQWRDRDPLDVPAGYLQFQDAYNNNTTMRSWFACYEPGDNAHTVITGLAPTKKEVLGVDVDLQSKEEREGGQILNGAETETLNSMLWDAAEQLKCQCEHFQQGYQDHCGHWEDDCHAKGPLGGCPSSLPMEARHTGKLSSSKCREATRVGSFHRNNQMPTHLCSPAPIASSSTITLDAISHYSIFPDHTGMPDHDPSNVTVNLVGMDISIKGLEEEYREEYDGIADAEGKDDMMEQGRDAENSREELFTNRCSSTTPSKINHEW</sequence>
<proteinExistence type="predicted"/>
<name>A0A0C3KBZ0_PISTI</name>
<dbReference type="InParanoid" id="A0A0C3KBZ0"/>
<evidence type="ECO:0000313" key="2">
    <source>
        <dbReference type="EMBL" id="KIO07152.1"/>
    </source>
</evidence>
<evidence type="ECO:0000256" key="1">
    <source>
        <dbReference type="SAM" id="MobiDB-lite"/>
    </source>
</evidence>
<feature type="region of interest" description="Disordered" evidence="1">
    <location>
        <begin position="280"/>
        <end position="316"/>
    </location>
</feature>
<feature type="compositionally biased region" description="Polar residues" evidence="1">
    <location>
        <begin position="302"/>
        <end position="316"/>
    </location>
</feature>
<dbReference type="AlphaFoldDB" id="A0A0C3KBZ0"/>
<reference evidence="2 3" key="1">
    <citation type="submission" date="2014-04" db="EMBL/GenBank/DDBJ databases">
        <authorList>
            <consortium name="DOE Joint Genome Institute"/>
            <person name="Kuo A."/>
            <person name="Kohler A."/>
            <person name="Costa M.D."/>
            <person name="Nagy L.G."/>
            <person name="Floudas D."/>
            <person name="Copeland A."/>
            <person name="Barry K.W."/>
            <person name="Cichocki N."/>
            <person name="Veneault-Fourrey C."/>
            <person name="LaButti K."/>
            <person name="Lindquist E.A."/>
            <person name="Lipzen A."/>
            <person name="Lundell T."/>
            <person name="Morin E."/>
            <person name="Murat C."/>
            <person name="Sun H."/>
            <person name="Tunlid A."/>
            <person name="Henrissat B."/>
            <person name="Grigoriev I.V."/>
            <person name="Hibbett D.S."/>
            <person name="Martin F."/>
            <person name="Nordberg H.P."/>
            <person name="Cantor M.N."/>
            <person name="Hua S.X."/>
        </authorList>
    </citation>
    <scope>NUCLEOTIDE SEQUENCE [LARGE SCALE GENOMIC DNA]</scope>
    <source>
        <strain evidence="2 3">Marx 270</strain>
    </source>
</reference>
<dbReference type="OrthoDB" id="2702471at2759"/>
<gene>
    <name evidence="2" type="ORF">M404DRAFT_998563</name>
</gene>
<accession>A0A0C3KBZ0</accession>
<organism evidence="2 3">
    <name type="scientific">Pisolithus tinctorius Marx 270</name>
    <dbReference type="NCBI Taxonomy" id="870435"/>
    <lineage>
        <taxon>Eukaryota</taxon>
        <taxon>Fungi</taxon>
        <taxon>Dikarya</taxon>
        <taxon>Basidiomycota</taxon>
        <taxon>Agaricomycotina</taxon>
        <taxon>Agaricomycetes</taxon>
        <taxon>Agaricomycetidae</taxon>
        <taxon>Boletales</taxon>
        <taxon>Sclerodermatineae</taxon>
        <taxon>Pisolithaceae</taxon>
        <taxon>Pisolithus</taxon>
    </lineage>
</organism>
<reference evidence="3" key="2">
    <citation type="submission" date="2015-01" db="EMBL/GenBank/DDBJ databases">
        <title>Evolutionary Origins and Diversification of the Mycorrhizal Mutualists.</title>
        <authorList>
            <consortium name="DOE Joint Genome Institute"/>
            <consortium name="Mycorrhizal Genomics Consortium"/>
            <person name="Kohler A."/>
            <person name="Kuo A."/>
            <person name="Nagy L.G."/>
            <person name="Floudas D."/>
            <person name="Copeland A."/>
            <person name="Barry K.W."/>
            <person name="Cichocki N."/>
            <person name="Veneault-Fourrey C."/>
            <person name="LaButti K."/>
            <person name="Lindquist E.A."/>
            <person name="Lipzen A."/>
            <person name="Lundell T."/>
            <person name="Morin E."/>
            <person name="Murat C."/>
            <person name="Riley R."/>
            <person name="Ohm R."/>
            <person name="Sun H."/>
            <person name="Tunlid A."/>
            <person name="Henrissat B."/>
            <person name="Grigoriev I.V."/>
            <person name="Hibbett D.S."/>
            <person name="Martin F."/>
        </authorList>
    </citation>
    <scope>NUCLEOTIDE SEQUENCE [LARGE SCALE GENOMIC DNA]</scope>
    <source>
        <strain evidence="3">Marx 270</strain>
    </source>
</reference>
<feature type="compositionally biased region" description="Basic and acidic residues" evidence="1">
    <location>
        <begin position="280"/>
        <end position="300"/>
    </location>
</feature>
<dbReference type="HOGENOM" id="CLU_091436_0_0_1"/>
<dbReference type="Proteomes" id="UP000054217">
    <property type="component" value="Unassembled WGS sequence"/>
</dbReference>
<protein>
    <submittedName>
        <fullName evidence="2">Uncharacterized protein</fullName>
    </submittedName>
</protein>